<dbReference type="RefSeq" id="WP_233374347.1">
    <property type="nucleotide sequence ID" value="NZ_JAJTWU010000009.1"/>
</dbReference>
<gene>
    <name evidence="2" type="ORF">LXT13_21420</name>
</gene>
<dbReference type="Proteomes" id="UP001200741">
    <property type="component" value="Unassembled WGS sequence"/>
</dbReference>
<evidence type="ECO:0000256" key="1">
    <source>
        <dbReference type="SAM" id="Phobius"/>
    </source>
</evidence>
<protein>
    <recommendedName>
        <fullName evidence="4">DUF4383 domain-containing protein</fullName>
    </recommendedName>
</protein>
<keyword evidence="3" id="KW-1185">Reference proteome</keyword>
<comment type="caution">
    <text evidence="2">The sequence shown here is derived from an EMBL/GenBank/DDBJ whole genome shotgun (WGS) entry which is preliminary data.</text>
</comment>
<evidence type="ECO:0008006" key="4">
    <source>
        <dbReference type="Google" id="ProtNLM"/>
    </source>
</evidence>
<sequence length="141" mass="14975">MAAPAFSWARLWLGATVGATVALILSWLVAPEIASVLVLGHGYEGPGSATDSLLLADVALSFLAFVLGARLSHAIVRSKPYWACFAVGALGWAFYLFEMGGFSGLFTGEYPLWYELAPTHWGASLLAARWAARDGGRPTAD</sequence>
<feature type="transmembrane region" description="Helical" evidence="1">
    <location>
        <begin position="50"/>
        <end position="69"/>
    </location>
</feature>
<feature type="transmembrane region" description="Helical" evidence="1">
    <location>
        <begin position="12"/>
        <end position="30"/>
    </location>
</feature>
<evidence type="ECO:0000313" key="3">
    <source>
        <dbReference type="Proteomes" id="UP001200741"/>
    </source>
</evidence>
<feature type="transmembrane region" description="Helical" evidence="1">
    <location>
        <begin position="81"/>
        <end position="106"/>
    </location>
</feature>
<accession>A0ABS8Y1J6</accession>
<dbReference type="EMBL" id="JAJTWU010000009">
    <property type="protein sequence ID" value="MCE4556962.1"/>
    <property type="molecule type" value="Genomic_DNA"/>
</dbReference>
<name>A0ABS8Y1J6_9BURK</name>
<keyword evidence="1" id="KW-0812">Transmembrane</keyword>
<keyword evidence="1" id="KW-0472">Membrane</keyword>
<reference evidence="2 3" key="1">
    <citation type="submission" date="2021-12" db="EMBL/GenBank/DDBJ databases">
        <title>Genome seq of P8.</title>
        <authorList>
            <person name="Seo T."/>
        </authorList>
    </citation>
    <scope>NUCLEOTIDE SEQUENCE [LARGE SCALE GENOMIC DNA]</scope>
    <source>
        <strain evidence="2 3">P8</strain>
    </source>
</reference>
<keyword evidence="1" id="KW-1133">Transmembrane helix</keyword>
<proteinExistence type="predicted"/>
<evidence type="ECO:0000313" key="2">
    <source>
        <dbReference type="EMBL" id="MCE4556962.1"/>
    </source>
</evidence>
<organism evidence="2 3">
    <name type="scientific">Pelomonas cellulosilytica</name>
    <dbReference type="NCBI Taxonomy" id="2906762"/>
    <lineage>
        <taxon>Bacteria</taxon>
        <taxon>Pseudomonadati</taxon>
        <taxon>Pseudomonadota</taxon>
        <taxon>Betaproteobacteria</taxon>
        <taxon>Burkholderiales</taxon>
        <taxon>Sphaerotilaceae</taxon>
        <taxon>Roseateles</taxon>
    </lineage>
</organism>